<protein>
    <recommendedName>
        <fullName evidence="5">Large ribosomal subunit protein bL25</fullName>
    </recommendedName>
    <alternativeName>
        <fullName evidence="5">General stress protein CTC</fullName>
    </alternativeName>
</protein>
<dbReference type="CDD" id="cd00495">
    <property type="entry name" value="Ribosomal_L25_TL5_CTC"/>
    <property type="match status" value="1"/>
</dbReference>
<dbReference type="GO" id="GO:0006412">
    <property type="term" value="P:translation"/>
    <property type="evidence" value="ECO:0007669"/>
    <property type="project" value="UniProtKB-UniRule"/>
</dbReference>
<evidence type="ECO:0000256" key="1">
    <source>
        <dbReference type="ARBA" id="ARBA00022730"/>
    </source>
</evidence>
<keyword evidence="1 5" id="KW-0699">rRNA-binding</keyword>
<dbReference type="HAMAP" id="MF_01334">
    <property type="entry name" value="Ribosomal_bL25_CTC"/>
    <property type="match status" value="1"/>
</dbReference>
<keyword evidence="4 5" id="KW-0687">Ribonucleoprotein</keyword>
<evidence type="ECO:0000256" key="4">
    <source>
        <dbReference type="ARBA" id="ARBA00023274"/>
    </source>
</evidence>
<evidence type="ECO:0000256" key="5">
    <source>
        <dbReference type="HAMAP-Rule" id="MF_01334"/>
    </source>
</evidence>
<sequence length="210" mass="22254">MALRTLAAPTRTEFGKGAARRTRRAGNIPAVVYGHGADPIHIAINNLGFLAIVREEGINAVISLDIDGEETTALVKSIAQNPLTREIEHVDFLIVKKGEKVEVEVPLVVEGNVASGAIFLIELDVLKVNADALSIPEDITISVEGMEAGSTITAGDVKLPEGVELADDPEQLLVNVTFEEIEDTTPDTGEEEAEAATEEAASEAAESTEE</sequence>
<dbReference type="AlphaFoldDB" id="A0A2W5ID20"/>
<dbReference type="Pfam" id="PF14693">
    <property type="entry name" value="Ribosomal_TL5_C"/>
    <property type="match status" value="1"/>
</dbReference>
<dbReference type="InterPro" id="IPR029751">
    <property type="entry name" value="Ribosomal_L25_dom"/>
</dbReference>
<dbReference type="GO" id="GO:0022625">
    <property type="term" value="C:cytosolic large ribosomal subunit"/>
    <property type="evidence" value="ECO:0007669"/>
    <property type="project" value="TreeGrafter"/>
</dbReference>
<evidence type="ECO:0000313" key="10">
    <source>
        <dbReference type="Proteomes" id="UP000248606"/>
    </source>
</evidence>
<comment type="subunit">
    <text evidence="5">Part of the 50S ribosomal subunit; part of the 5S rRNA/L5/L18/L25 subcomplex. Contacts the 5S rRNA. Binds to the 5S rRNA independently of L5 and L18.</text>
</comment>
<evidence type="ECO:0000259" key="8">
    <source>
        <dbReference type="Pfam" id="PF14693"/>
    </source>
</evidence>
<evidence type="ECO:0000256" key="2">
    <source>
        <dbReference type="ARBA" id="ARBA00022884"/>
    </source>
</evidence>
<dbReference type="NCBIfam" id="NF004131">
    <property type="entry name" value="PRK05618.2-1"/>
    <property type="match status" value="1"/>
</dbReference>
<evidence type="ECO:0000313" key="9">
    <source>
        <dbReference type="EMBL" id="PZP89670.1"/>
    </source>
</evidence>
<reference evidence="9 10" key="1">
    <citation type="submission" date="2017-08" db="EMBL/GenBank/DDBJ databases">
        <title>Infants hospitalized years apart are colonized by the same room-sourced microbial strains.</title>
        <authorList>
            <person name="Brooks B."/>
            <person name="Olm M.R."/>
            <person name="Firek B.A."/>
            <person name="Baker R."/>
            <person name="Thomas B.C."/>
            <person name="Morowitz M.J."/>
            <person name="Banfield J.F."/>
        </authorList>
    </citation>
    <scope>NUCLEOTIDE SEQUENCE [LARGE SCALE GENOMIC DNA]</scope>
    <source>
        <strain evidence="9">S2_006_000_R1_57</strain>
    </source>
</reference>
<keyword evidence="3 5" id="KW-0689">Ribosomal protein</keyword>
<dbReference type="Pfam" id="PF01386">
    <property type="entry name" value="Ribosomal_L25p"/>
    <property type="match status" value="1"/>
</dbReference>
<feature type="domain" description="Large ribosomal subunit protein bL25 beta" evidence="8">
    <location>
        <begin position="100"/>
        <end position="177"/>
    </location>
</feature>
<dbReference type="Proteomes" id="UP000248606">
    <property type="component" value="Unassembled WGS sequence"/>
</dbReference>
<dbReference type="PANTHER" id="PTHR33284">
    <property type="entry name" value="RIBOSOMAL PROTEIN L25/GLN-TRNA SYNTHETASE, ANTI-CODON-BINDING DOMAIN-CONTAINING PROTEIN"/>
    <property type="match status" value="1"/>
</dbReference>
<dbReference type="PANTHER" id="PTHR33284:SF1">
    <property type="entry name" value="RIBOSOMAL PROTEIN L25_GLN-TRNA SYNTHETASE, ANTI-CODON-BINDING DOMAIN-CONTAINING PROTEIN"/>
    <property type="match status" value="1"/>
</dbReference>
<dbReference type="InterPro" id="IPR020057">
    <property type="entry name" value="Ribosomal_bL25_b-dom"/>
</dbReference>
<dbReference type="InterPro" id="IPR037121">
    <property type="entry name" value="Ribosomal_bL25_C"/>
</dbReference>
<proteinExistence type="inferred from homology"/>
<dbReference type="RefSeq" id="WP_290595555.1">
    <property type="nucleotide sequence ID" value="NZ_CAKZIO010000003.1"/>
</dbReference>
<accession>A0A2W5ID20</accession>
<comment type="function">
    <text evidence="5">This is one of the proteins that binds to the 5S RNA in the ribosome where it forms part of the central protuberance.</text>
</comment>
<organism evidence="9 10">
    <name type="scientific">Lawsonella clevelandensis</name>
    <dbReference type="NCBI Taxonomy" id="1528099"/>
    <lineage>
        <taxon>Bacteria</taxon>
        <taxon>Bacillati</taxon>
        <taxon>Actinomycetota</taxon>
        <taxon>Actinomycetes</taxon>
        <taxon>Mycobacteriales</taxon>
        <taxon>Lawsonellaceae</taxon>
        <taxon>Lawsonella</taxon>
    </lineage>
</organism>
<dbReference type="GO" id="GO:0003735">
    <property type="term" value="F:structural constituent of ribosome"/>
    <property type="evidence" value="ECO:0007669"/>
    <property type="project" value="InterPro"/>
</dbReference>
<evidence type="ECO:0000256" key="3">
    <source>
        <dbReference type="ARBA" id="ARBA00022980"/>
    </source>
</evidence>
<feature type="domain" description="Large ribosomal subunit protein bL25 L25" evidence="7">
    <location>
        <begin position="6"/>
        <end position="92"/>
    </location>
</feature>
<comment type="similarity">
    <text evidence="5">Belongs to the bacterial ribosomal protein bL25 family. CTC subfamily.</text>
</comment>
<gene>
    <name evidence="5" type="primary">rplY</name>
    <name evidence="5" type="synonym">ctc</name>
    <name evidence="9" type="ORF">DI579_00365</name>
</gene>
<dbReference type="GO" id="GO:0008097">
    <property type="term" value="F:5S rRNA binding"/>
    <property type="evidence" value="ECO:0007669"/>
    <property type="project" value="InterPro"/>
</dbReference>
<comment type="caution">
    <text evidence="9">The sequence shown here is derived from an EMBL/GenBank/DDBJ whole genome shotgun (WGS) entry which is preliminary data.</text>
</comment>
<dbReference type="SUPFAM" id="SSF50715">
    <property type="entry name" value="Ribosomal protein L25-like"/>
    <property type="match status" value="1"/>
</dbReference>
<feature type="region of interest" description="Disordered" evidence="6">
    <location>
        <begin position="182"/>
        <end position="210"/>
    </location>
</feature>
<evidence type="ECO:0000256" key="6">
    <source>
        <dbReference type="SAM" id="MobiDB-lite"/>
    </source>
</evidence>
<dbReference type="InterPro" id="IPR001021">
    <property type="entry name" value="Ribosomal_bL25_long"/>
</dbReference>
<evidence type="ECO:0000259" key="7">
    <source>
        <dbReference type="Pfam" id="PF01386"/>
    </source>
</evidence>
<dbReference type="NCBIfam" id="TIGR00731">
    <property type="entry name" value="bL25_bact_ctc"/>
    <property type="match status" value="1"/>
</dbReference>
<dbReference type="Gene3D" id="2.40.240.10">
    <property type="entry name" value="Ribosomal Protein L25, Chain P"/>
    <property type="match status" value="1"/>
</dbReference>
<dbReference type="InterPro" id="IPR020930">
    <property type="entry name" value="Ribosomal_uL5_bac-type"/>
</dbReference>
<dbReference type="InterPro" id="IPR011035">
    <property type="entry name" value="Ribosomal_bL25/Gln-tRNA_synth"/>
</dbReference>
<dbReference type="Gene3D" id="2.170.120.20">
    <property type="entry name" value="Ribosomal protein L25, beta domain"/>
    <property type="match status" value="1"/>
</dbReference>
<keyword evidence="2 5" id="KW-0694">RNA-binding</keyword>
<dbReference type="EMBL" id="QFOZ01000001">
    <property type="protein sequence ID" value="PZP89670.1"/>
    <property type="molecule type" value="Genomic_DNA"/>
</dbReference>
<name>A0A2W5ID20_9ACTN</name>
<dbReference type="InterPro" id="IPR020056">
    <property type="entry name" value="Rbsml_bL25/Gln-tRNA_synth_N"/>
</dbReference>